<evidence type="ECO:0000313" key="2">
    <source>
        <dbReference type="EMBL" id="MBD3934856.1"/>
    </source>
</evidence>
<evidence type="ECO:0000256" key="1">
    <source>
        <dbReference type="SAM" id="MobiDB-lite"/>
    </source>
</evidence>
<keyword evidence="3" id="KW-1185">Reference proteome</keyword>
<name>A0A927F449_9ACTN</name>
<dbReference type="EMBL" id="JACXYU010000021">
    <property type="protein sequence ID" value="MBD3934856.1"/>
    <property type="molecule type" value="Genomic_DNA"/>
</dbReference>
<dbReference type="Proteomes" id="UP000632289">
    <property type="component" value="Unassembled WGS sequence"/>
</dbReference>
<feature type="region of interest" description="Disordered" evidence="1">
    <location>
        <begin position="369"/>
        <end position="412"/>
    </location>
</feature>
<reference evidence="2" key="1">
    <citation type="submission" date="2020-09" db="EMBL/GenBank/DDBJ databases">
        <title>Secondary metabolite and genome analysis of marine Streptomyces chumphonensis KK1-2T.</title>
        <authorList>
            <person name="Phongsopitanun W."/>
            <person name="Kanchanasin P."/>
            <person name="Pittayakhajonwut P."/>
            <person name="Suwanborirux K."/>
            <person name="Tanasupawat S."/>
        </authorList>
    </citation>
    <scope>NUCLEOTIDE SEQUENCE</scope>
    <source>
        <strain evidence="2">KK1-2</strain>
    </source>
</reference>
<dbReference type="AlphaFoldDB" id="A0A927F449"/>
<organism evidence="2 3">
    <name type="scientific">Streptomyces chumphonensis</name>
    <dbReference type="NCBI Taxonomy" id="1214925"/>
    <lineage>
        <taxon>Bacteria</taxon>
        <taxon>Bacillati</taxon>
        <taxon>Actinomycetota</taxon>
        <taxon>Actinomycetes</taxon>
        <taxon>Kitasatosporales</taxon>
        <taxon>Streptomycetaceae</taxon>
        <taxon>Streptomyces</taxon>
    </lineage>
</organism>
<evidence type="ECO:0000313" key="3">
    <source>
        <dbReference type="Proteomes" id="UP000632289"/>
    </source>
</evidence>
<dbReference type="RefSeq" id="WP_191212153.1">
    <property type="nucleotide sequence ID" value="NZ_JACXYU010000021.1"/>
</dbReference>
<protein>
    <submittedName>
        <fullName evidence="2">Uncharacterized protein</fullName>
    </submittedName>
</protein>
<proteinExistence type="predicted"/>
<comment type="caution">
    <text evidence="2">The sequence shown here is derived from an EMBL/GenBank/DDBJ whole genome shotgun (WGS) entry which is preliminary data.</text>
</comment>
<accession>A0A927F449</accession>
<sequence length="827" mass="87811">MTKTRRRSVPLVEGVPVWAASDPLLLSDRMRLRLRTAVELLLADPALYGAPDSVLLAVVVAAAKTNRSTMTASLSATEFGRWLGLQATTIRHEVRPRLQQGVVLSEDVEAEPAPGAERGRTAGICWTVEALRRARFEGGQDDPLRLERSELATLLRLCEALFGPGWRHRDGSETPAGLLAWRTGHGAATDRLALLLAVLHGRTDGSVRLCGGAVDERGRPAATLGRLLGRGSAAGEQALNRLRSCEVMAVVPGVRERLVVPAVAEARHRMRKAARAAGRAPAQPGGGAREAPVMGGGSAWGDQICLPGASSLVSPYKSADPRAGAFASLHADHTPVAKAVEESAGDLCCSGVAEGVAGERCREDACAREDRVPADDADDRPTAVGGKAGPLRGEQPIHPLPQQRKQSGVAAWRKARARQIPPDAVAVLGGLAWPLWDRLKRGGAQARVLRGVRQELTAIAGVVGQELAQTVLTQRLEGRLVAAGGADEVTDPVGWLLARGLPRRGECPDVRCDEGLLMDTGTPCAACEVRIGDRRAVRQQLAAQVTAEQPATGPEDRRVILEQRLRAHTALQAETAARHHEQARAQVAARQAAVAKRREQALADAATAEQQRQAQPCADCRAPQSAGLCDDCGEQRRTEQLIAETTAVAVAVWADLDDPADRAAVASHAETQLRDRVSRAVNEARTDGVTLMLPQAARWEAERAAAEYRRDALAKLARSSAADAEARMAAGACLRGRHPSLAAARAAADQAGAEARDRAAQTLLRDRLAKLRALQSDARAGVHEPCEEDLCADGCGRIALLSVPRCRRCHIAAVTAADRAAARSRAV</sequence>
<gene>
    <name evidence="2" type="ORF">IF129_25250</name>
</gene>